<dbReference type="PROSITE" id="PS00238">
    <property type="entry name" value="OPSIN"/>
    <property type="match status" value="1"/>
</dbReference>
<keyword evidence="6 13" id="KW-1133">Transmembrane helix</keyword>
<gene>
    <name evidence="15" type="ORF">GSTENG00036935001</name>
</gene>
<evidence type="ECO:0000256" key="6">
    <source>
        <dbReference type="ARBA" id="ARBA00022989"/>
    </source>
</evidence>
<keyword evidence="4 13" id="KW-0812">Transmembrane</keyword>
<evidence type="ECO:0000256" key="13">
    <source>
        <dbReference type="SAM" id="Phobius"/>
    </source>
</evidence>
<dbReference type="PANTHER" id="PTHR24240">
    <property type="entry name" value="OPSIN"/>
    <property type="match status" value="1"/>
</dbReference>
<evidence type="ECO:0000256" key="2">
    <source>
        <dbReference type="ARBA" id="ARBA00022543"/>
    </source>
</evidence>
<organism evidence="15">
    <name type="scientific">Tetraodon nigroviridis</name>
    <name type="common">Spotted green pufferfish</name>
    <name type="synonym">Chelonodon nigroviridis</name>
    <dbReference type="NCBI Taxonomy" id="99883"/>
    <lineage>
        <taxon>Eukaryota</taxon>
        <taxon>Metazoa</taxon>
        <taxon>Chordata</taxon>
        <taxon>Craniata</taxon>
        <taxon>Vertebrata</taxon>
        <taxon>Euteleostomi</taxon>
        <taxon>Actinopterygii</taxon>
        <taxon>Neopterygii</taxon>
        <taxon>Teleostei</taxon>
        <taxon>Neoteleostei</taxon>
        <taxon>Acanthomorphata</taxon>
        <taxon>Eupercaria</taxon>
        <taxon>Tetraodontiformes</taxon>
        <taxon>Tetradontoidea</taxon>
        <taxon>Tetraodontidae</taxon>
        <taxon>Tetraodon</taxon>
    </lineage>
</organism>
<feature type="compositionally biased region" description="Low complexity" evidence="12">
    <location>
        <begin position="146"/>
        <end position="159"/>
    </location>
</feature>
<comment type="caution">
    <text evidence="15">The sequence shown here is derived from an EMBL/GenBank/DDBJ whole genome shotgun (WGS) entry which is preliminary data.</text>
</comment>
<feature type="domain" description="G-protein coupled receptors family 1 profile" evidence="14">
    <location>
        <begin position="1"/>
        <end position="112"/>
    </location>
</feature>
<dbReference type="KEGG" id="tng:GSTEN00036935G001"/>
<keyword evidence="11" id="KW-0807">Transducer</keyword>
<comment type="subcellular location">
    <subcellularLocation>
        <location evidence="1">Membrane</location>
        <topology evidence="1">Multi-pass membrane protein</topology>
    </subcellularLocation>
</comment>
<keyword evidence="9 13" id="KW-0472">Membrane</keyword>
<dbReference type="OrthoDB" id="9996086at2759"/>
<evidence type="ECO:0000256" key="3">
    <source>
        <dbReference type="ARBA" id="ARBA00022606"/>
    </source>
</evidence>
<dbReference type="Gene3D" id="1.20.1070.10">
    <property type="entry name" value="Rhodopsin 7-helix transmembrane proteins"/>
    <property type="match status" value="1"/>
</dbReference>
<evidence type="ECO:0000256" key="8">
    <source>
        <dbReference type="ARBA" id="ARBA00023040"/>
    </source>
</evidence>
<dbReference type="PROSITE" id="PS50262">
    <property type="entry name" value="G_PROTEIN_RECEP_F1_2"/>
    <property type="match status" value="1"/>
</dbReference>
<feature type="transmembrane region" description="Helical" evidence="13">
    <location>
        <begin position="26"/>
        <end position="44"/>
    </location>
</feature>
<reference evidence="15" key="2">
    <citation type="submission" date="2004-02" db="EMBL/GenBank/DDBJ databases">
        <authorList>
            <consortium name="Genoscope"/>
            <consortium name="Whitehead Institute Centre for Genome Research"/>
        </authorList>
    </citation>
    <scope>NUCLEOTIDE SEQUENCE</scope>
</reference>
<dbReference type="GO" id="GO:0004930">
    <property type="term" value="F:G protein-coupled receptor activity"/>
    <property type="evidence" value="ECO:0007669"/>
    <property type="project" value="UniProtKB-KW"/>
</dbReference>
<evidence type="ECO:0000256" key="12">
    <source>
        <dbReference type="SAM" id="MobiDB-lite"/>
    </source>
</evidence>
<keyword evidence="8" id="KW-0297">G-protein coupled receptor</keyword>
<reference evidence="15" key="1">
    <citation type="journal article" date="2004" name="Nature">
        <title>Genome duplication in the teleost fish Tetraodon nigroviridis reveals the early vertebrate proto-karyotype.</title>
        <authorList>
            <person name="Jaillon O."/>
            <person name="Aury J.-M."/>
            <person name="Brunet F."/>
            <person name="Petit J.-L."/>
            <person name="Stange-Thomann N."/>
            <person name="Mauceli E."/>
            <person name="Bouneau L."/>
            <person name="Fischer C."/>
            <person name="Ozouf-Costaz C."/>
            <person name="Bernot A."/>
            <person name="Nicaud S."/>
            <person name="Jaffe D."/>
            <person name="Fisher S."/>
            <person name="Lutfalla G."/>
            <person name="Dossat C."/>
            <person name="Segurens B."/>
            <person name="Dasilva C."/>
            <person name="Salanoubat M."/>
            <person name="Levy M."/>
            <person name="Boudet N."/>
            <person name="Castellano S."/>
            <person name="Anthouard V."/>
            <person name="Jubin C."/>
            <person name="Castelli V."/>
            <person name="Katinka M."/>
            <person name="Vacherie B."/>
            <person name="Biemont C."/>
            <person name="Skalli Z."/>
            <person name="Cattolico L."/>
            <person name="Poulain J."/>
            <person name="De Berardinis V."/>
            <person name="Cruaud C."/>
            <person name="Duprat S."/>
            <person name="Brottier P."/>
            <person name="Coutanceau J.-P."/>
            <person name="Gouzy J."/>
            <person name="Parra G."/>
            <person name="Lardier G."/>
            <person name="Chapple C."/>
            <person name="McKernan K.J."/>
            <person name="McEwan P."/>
            <person name="Bosak S."/>
            <person name="Kellis M."/>
            <person name="Volff J.-N."/>
            <person name="Guigo R."/>
            <person name="Zody M.C."/>
            <person name="Mesirov J."/>
            <person name="Lindblad-Toh K."/>
            <person name="Birren B."/>
            <person name="Nusbaum C."/>
            <person name="Kahn D."/>
            <person name="Robinson-Rechavi M."/>
            <person name="Laudet V."/>
            <person name="Schachter V."/>
            <person name="Quetier F."/>
            <person name="Saurin W."/>
            <person name="Scarpelli C."/>
            <person name="Wincker P."/>
            <person name="Lander E.S."/>
            <person name="Weissenbach J."/>
            <person name="Roest Crollius H."/>
        </authorList>
    </citation>
    <scope>NUCLEOTIDE SEQUENCE [LARGE SCALE GENOMIC DNA]</scope>
</reference>
<protein>
    <submittedName>
        <fullName evidence="15">(spotted green pufferfish) hypothetical protein</fullName>
    </submittedName>
</protein>
<dbReference type="InterPro" id="IPR027430">
    <property type="entry name" value="Retinal_BS"/>
</dbReference>
<dbReference type="EMBL" id="CAAE01018374">
    <property type="protein sequence ID" value="CAG13840.1"/>
    <property type="molecule type" value="Genomic_DNA"/>
</dbReference>
<evidence type="ECO:0000313" key="15">
    <source>
        <dbReference type="EMBL" id="CAG13840.1"/>
    </source>
</evidence>
<dbReference type="GO" id="GO:0016020">
    <property type="term" value="C:membrane"/>
    <property type="evidence" value="ECO:0007669"/>
    <property type="project" value="UniProtKB-SubCell"/>
</dbReference>
<keyword evidence="3" id="KW-0716">Sensory transduction</keyword>
<sequence length="174" mass="19085">AISKISCEGTRDSAKRLHRMRSEWKMAKIALIVILLFVISWAPYSCTALTAFAGALEEESRCSTNSLSSHPLLLPRACAAAAARYADLLTPYMNSVPAVIAKSSAIYNPIVYAITHPKYRSALGRYVPYLGALLCMSARERLSSSSFQSTRRSTLTSQSDGRSHARPRHSSESE</sequence>
<dbReference type="InterPro" id="IPR017452">
    <property type="entry name" value="GPCR_Rhodpsn_7TM"/>
</dbReference>
<keyword evidence="5" id="KW-0681">Retinal protein</keyword>
<dbReference type="InterPro" id="IPR050125">
    <property type="entry name" value="GPCR_opsins"/>
</dbReference>
<evidence type="ECO:0000256" key="10">
    <source>
        <dbReference type="ARBA" id="ARBA00023170"/>
    </source>
</evidence>
<feature type="non-terminal residue" evidence="15">
    <location>
        <position position="1"/>
    </location>
</feature>
<keyword evidence="2" id="KW-0600">Photoreceptor protein</keyword>
<dbReference type="AlphaFoldDB" id="Q4RCP3"/>
<dbReference type="PRINTS" id="PR00237">
    <property type="entry name" value="GPCRRHODOPSN"/>
</dbReference>
<evidence type="ECO:0000256" key="4">
    <source>
        <dbReference type="ARBA" id="ARBA00022692"/>
    </source>
</evidence>
<dbReference type="GO" id="GO:0007602">
    <property type="term" value="P:phototransduction"/>
    <property type="evidence" value="ECO:0007669"/>
    <property type="project" value="UniProtKB-KW"/>
</dbReference>
<dbReference type="GO" id="GO:0009881">
    <property type="term" value="F:photoreceptor activity"/>
    <property type="evidence" value="ECO:0007669"/>
    <property type="project" value="UniProtKB-KW"/>
</dbReference>
<feature type="non-terminal residue" evidence="15">
    <location>
        <position position="174"/>
    </location>
</feature>
<evidence type="ECO:0000256" key="9">
    <source>
        <dbReference type="ARBA" id="ARBA00023136"/>
    </source>
</evidence>
<accession>Q4RCP3</accession>
<evidence type="ECO:0000256" key="5">
    <source>
        <dbReference type="ARBA" id="ARBA00022925"/>
    </source>
</evidence>
<evidence type="ECO:0000256" key="1">
    <source>
        <dbReference type="ARBA" id="ARBA00004141"/>
    </source>
</evidence>
<dbReference type="SUPFAM" id="SSF81321">
    <property type="entry name" value="Family A G protein-coupled receptor-like"/>
    <property type="match status" value="1"/>
</dbReference>
<evidence type="ECO:0000256" key="7">
    <source>
        <dbReference type="ARBA" id="ARBA00022991"/>
    </source>
</evidence>
<feature type="region of interest" description="Disordered" evidence="12">
    <location>
        <begin position="146"/>
        <end position="174"/>
    </location>
</feature>
<keyword evidence="10" id="KW-0675">Receptor</keyword>
<name>Q4RCP3_TETNG</name>
<keyword evidence="7" id="KW-0157">Chromophore</keyword>
<evidence type="ECO:0000256" key="11">
    <source>
        <dbReference type="ARBA" id="ARBA00023224"/>
    </source>
</evidence>
<proteinExistence type="predicted"/>
<evidence type="ECO:0000259" key="14">
    <source>
        <dbReference type="PROSITE" id="PS50262"/>
    </source>
</evidence>
<dbReference type="InterPro" id="IPR000276">
    <property type="entry name" value="GPCR_Rhodpsn"/>
</dbReference>